<organism evidence="3 4">
    <name type="scientific">Harenicola maris</name>
    <dbReference type="NCBI Taxonomy" id="2841044"/>
    <lineage>
        <taxon>Bacteria</taxon>
        <taxon>Pseudomonadati</taxon>
        <taxon>Pseudomonadota</taxon>
        <taxon>Alphaproteobacteria</taxon>
        <taxon>Rhodobacterales</taxon>
        <taxon>Paracoccaceae</taxon>
        <taxon>Harenicola</taxon>
    </lineage>
</organism>
<feature type="repeat" description="TPR" evidence="2">
    <location>
        <begin position="43"/>
        <end position="76"/>
    </location>
</feature>
<feature type="repeat" description="TPR" evidence="2">
    <location>
        <begin position="111"/>
        <end position="144"/>
    </location>
</feature>
<dbReference type="Gene3D" id="3.40.50.300">
    <property type="entry name" value="P-loop containing nucleotide triphosphate hydrolases"/>
    <property type="match status" value="1"/>
</dbReference>
<comment type="caution">
    <text evidence="3">The sequence shown here is derived from an EMBL/GenBank/DDBJ whole genome shotgun (WGS) entry which is preliminary data.</text>
</comment>
<dbReference type="AlphaFoldDB" id="A0AAP2CQT4"/>
<evidence type="ECO:0000256" key="2">
    <source>
        <dbReference type="PROSITE-ProRule" id="PRU00339"/>
    </source>
</evidence>
<evidence type="ECO:0000313" key="4">
    <source>
        <dbReference type="Proteomes" id="UP001315686"/>
    </source>
</evidence>
<name>A0AAP2CQT4_9RHOB</name>
<dbReference type="PANTHER" id="PTHR12788">
    <property type="entry name" value="PROTEIN-TYROSINE SULFOTRANSFERASE 2"/>
    <property type="match status" value="1"/>
</dbReference>
<dbReference type="InterPro" id="IPR026634">
    <property type="entry name" value="TPST-like"/>
</dbReference>
<reference evidence="3 4" key="1">
    <citation type="journal article" date="2021" name="Arch. Microbiol.">
        <title>Harenicola maris gen. nov., sp. nov. isolated from the Sea of Japan shallow sediments.</title>
        <authorList>
            <person name="Romanenko L.A."/>
            <person name="Kurilenko V.V."/>
            <person name="Chernysheva N.Y."/>
            <person name="Tekutyeva L.A."/>
            <person name="Velansky P.V."/>
            <person name="Svetashev V.I."/>
            <person name="Isaeva M.P."/>
        </authorList>
    </citation>
    <scope>NUCLEOTIDE SEQUENCE [LARGE SCALE GENOMIC DNA]</scope>
    <source>
        <strain evidence="3 4">KMM 3653</strain>
    </source>
</reference>
<dbReference type="InterPro" id="IPR019734">
    <property type="entry name" value="TPR_rpt"/>
</dbReference>
<evidence type="ECO:0000313" key="3">
    <source>
        <dbReference type="EMBL" id="MBT0957841.1"/>
    </source>
</evidence>
<proteinExistence type="predicted"/>
<accession>A0AAP2CQT4</accession>
<dbReference type="Pfam" id="PF13432">
    <property type="entry name" value="TPR_16"/>
    <property type="match status" value="2"/>
</dbReference>
<gene>
    <name evidence="3" type="ORF">IV417_10605</name>
</gene>
<keyword evidence="2" id="KW-0802">TPR repeat</keyword>
<keyword evidence="1" id="KW-0808">Transferase</keyword>
<dbReference type="EMBL" id="JADQAZ010000002">
    <property type="protein sequence ID" value="MBT0957841.1"/>
    <property type="molecule type" value="Genomic_DNA"/>
</dbReference>
<dbReference type="InterPro" id="IPR027417">
    <property type="entry name" value="P-loop_NTPase"/>
</dbReference>
<dbReference type="SMART" id="SM00028">
    <property type="entry name" value="TPR"/>
    <property type="match status" value="4"/>
</dbReference>
<dbReference type="InterPro" id="IPR011990">
    <property type="entry name" value="TPR-like_helical_dom_sf"/>
</dbReference>
<dbReference type="Pfam" id="PF13469">
    <property type="entry name" value="Sulfotransfer_3"/>
    <property type="match status" value="1"/>
</dbReference>
<dbReference type="SUPFAM" id="SSF48452">
    <property type="entry name" value="TPR-like"/>
    <property type="match status" value="1"/>
</dbReference>
<protein>
    <submittedName>
        <fullName evidence="3">Sulfotransferase</fullName>
    </submittedName>
</protein>
<dbReference type="Proteomes" id="UP001315686">
    <property type="component" value="Unassembled WGS sequence"/>
</dbReference>
<dbReference type="PROSITE" id="PS50005">
    <property type="entry name" value="TPR"/>
    <property type="match status" value="2"/>
</dbReference>
<dbReference type="SUPFAM" id="SSF52540">
    <property type="entry name" value="P-loop containing nucleoside triphosphate hydrolases"/>
    <property type="match status" value="1"/>
</dbReference>
<sequence>MLPLNPAKIPALYQKARADHAAGRLDAARKAYTQITLAKPALPEPHYQLGQIALRENKLPTALACFERARKLKPKEPSILDALASLHISMGNIDAANALYDELARLFPKAVKPLAEKARMLQNAGRFEAAERAFDKAFKLAPHDGELFRLLGVSKKVKKGDPFLARMEAAAKDPKVTGRSRMHLNFALAKAMEDSGQYERTFTYLRPANDAMAEAYPMKKGERKAEVDGLIAAFEGADYSRTIPGANSEIAPIFVTGLPRSGTTLVEQILASHPLVSGGGEMSIVRATTLDVLRRGNEFRPLSDLTDKEIKSVGDRYAAALRDKLDFDTHATDKSLQTHTVFGLLRLALPRARFIVVERDPRDTLYSIYKQIFEEGTHRYAYSMTDLVDYYRQHQRLIAFWKQALPDHIHTVHYEDLVSDPEPQSRALVAAAGLDWDDACLSFYENKRTVQTLSVHQVRQPVYKGSVGVWKRYEADLADMLNALKDS</sequence>
<dbReference type="PANTHER" id="PTHR12788:SF10">
    <property type="entry name" value="PROTEIN-TYROSINE SULFOTRANSFERASE"/>
    <property type="match status" value="1"/>
</dbReference>
<dbReference type="RefSeq" id="WP_327794064.1">
    <property type="nucleotide sequence ID" value="NZ_JADQAZ010000002.1"/>
</dbReference>
<keyword evidence="4" id="KW-1185">Reference proteome</keyword>
<dbReference type="GO" id="GO:0008476">
    <property type="term" value="F:protein-tyrosine sulfotransferase activity"/>
    <property type="evidence" value="ECO:0007669"/>
    <property type="project" value="InterPro"/>
</dbReference>
<evidence type="ECO:0000256" key="1">
    <source>
        <dbReference type="ARBA" id="ARBA00022679"/>
    </source>
</evidence>
<dbReference type="Gene3D" id="1.25.40.10">
    <property type="entry name" value="Tetratricopeptide repeat domain"/>
    <property type="match status" value="1"/>
</dbReference>